<dbReference type="STRING" id="13706.A0A1X2H1F2"/>
<dbReference type="OMA" id="GLDILFH"/>
<keyword evidence="3" id="KW-1185">Reference proteome</keyword>
<organism evidence="2 3">
    <name type="scientific">Syncephalastrum racemosum</name>
    <name type="common">Filamentous fungus</name>
    <dbReference type="NCBI Taxonomy" id="13706"/>
    <lineage>
        <taxon>Eukaryota</taxon>
        <taxon>Fungi</taxon>
        <taxon>Fungi incertae sedis</taxon>
        <taxon>Mucoromycota</taxon>
        <taxon>Mucoromycotina</taxon>
        <taxon>Mucoromycetes</taxon>
        <taxon>Mucorales</taxon>
        <taxon>Syncephalastraceae</taxon>
        <taxon>Syncephalastrum</taxon>
    </lineage>
</organism>
<dbReference type="OrthoDB" id="434253at2759"/>
<dbReference type="Proteomes" id="UP000242180">
    <property type="component" value="Unassembled WGS sequence"/>
</dbReference>
<dbReference type="AlphaFoldDB" id="A0A1X2H1F2"/>
<dbReference type="SUPFAM" id="SSF50475">
    <property type="entry name" value="FMN-binding split barrel"/>
    <property type="match status" value="1"/>
</dbReference>
<dbReference type="PANTHER" id="PTHR34818:SF1">
    <property type="entry name" value="PROTEIN BLI-3"/>
    <property type="match status" value="1"/>
</dbReference>
<evidence type="ECO:0000313" key="2">
    <source>
        <dbReference type="EMBL" id="ORY91253.1"/>
    </source>
</evidence>
<dbReference type="InterPro" id="IPR038725">
    <property type="entry name" value="YdaG_split_barrel_FMN-bd"/>
</dbReference>
<reference evidence="2 3" key="1">
    <citation type="submission" date="2016-07" db="EMBL/GenBank/DDBJ databases">
        <title>Pervasive Adenine N6-methylation of Active Genes in Fungi.</title>
        <authorList>
            <consortium name="DOE Joint Genome Institute"/>
            <person name="Mondo S.J."/>
            <person name="Dannebaum R.O."/>
            <person name="Kuo R.C."/>
            <person name="Labutti K."/>
            <person name="Haridas S."/>
            <person name="Kuo A."/>
            <person name="Salamov A."/>
            <person name="Ahrendt S.R."/>
            <person name="Lipzen A."/>
            <person name="Sullivan W."/>
            <person name="Andreopoulos W.B."/>
            <person name="Clum A."/>
            <person name="Lindquist E."/>
            <person name="Daum C."/>
            <person name="Ramamoorthy G.K."/>
            <person name="Gryganskyi A."/>
            <person name="Culley D."/>
            <person name="Magnuson J.K."/>
            <person name="James T.Y."/>
            <person name="O'Malley M.A."/>
            <person name="Stajich J.E."/>
            <person name="Spatafora J.W."/>
            <person name="Visel A."/>
            <person name="Grigoriev I.V."/>
        </authorList>
    </citation>
    <scope>NUCLEOTIDE SEQUENCE [LARGE SCALE GENOMIC DNA]</scope>
    <source>
        <strain evidence="2 3">NRRL 2496</strain>
    </source>
</reference>
<dbReference type="InterPro" id="IPR012349">
    <property type="entry name" value="Split_barrel_FMN-bd"/>
</dbReference>
<protein>
    <submittedName>
        <fullName evidence="2">Bli-3 protein</fullName>
    </submittedName>
</protein>
<gene>
    <name evidence="2" type="ORF">BCR43DRAFT_527854</name>
</gene>
<feature type="domain" description="General stress protein FMN-binding split barrel" evidence="1">
    <location>
        <begin position="24"/>
        <end position="178"/>
    </location>
</feature>
<dbReference type="Gene3D" id="2.30.110.10">
    <property type="entry name" value="Electron Transport, Fmn-binding Protein, Chain A"/>
    <property type="match status" value="1"/>
</dbReference>
<name>A0A1X2H1F2_SYNRA</name>
<dbReference type="InterPro" id="IPR052917">
    <property type="entry name" value="Stress-Dev_Protein"/>
</dbReference>
<sequence length="210" mass="23686">MSDTKSKDPVRDVNADTDTGSDKKIEDLYKLIEGIKFCMMTTRCASTGRLVSRCMAPCPPTHEAPADLWFFANNTTHKFDELEADNNVNLAFFKPTTMEWISVSGTAQIVSDRNKIRELYTPDLKPWFADLKDGTHDGGPDDPRISLIFVTAHTVHYSLKDVSAPMQIWHIARGIMYGEPPKVSAQREVDSEELQHSRNLRDLDKTVLDA</sequence>
<dbReference type="InParanoid" id="A0A1X2H1F2"/>
<comment type="caution">
    <text evidence="2">The sequence shown here is derived from an EMBL/GenBank/DDBJ whole genome shotgun (WGS) entry which is preliminary data.</text>
</comment>
<accession>A0A1X2H1F2</accession>
<dbReference type="PANTHER" id="PTHR34818">
    <property type="entry name" value="PROTEIN BLI-3"/>
    <property type="match status" value="1"/>
</dbReference>
<feature type="non-terminal residue" evidence="2">
    <location>
        <position position="1"/>
    </location>
</feature>
<evidence type="ECO:0000259" key="1">
    <source>
        <dbReference type="Pfam" id="PF16242"/>
    </source>
</evidence>
<evidence type="ECO:0000313" key="3">
    <source>
        <dbReference type="Proteomes" id="UP000242180"/>
    </source>
</evidence>
<dbReference type="Pfam" id="PF16242">
    <property type="entry name" value="Pyrid_ox_like"/>
    <property type="match status" value="1"/>
</dbReference>
<dbReference type="EMBL" id="MCGN01000011">
    <property type="protein sequence ID" value="ORY91253.1"/>
    <property type="molecule type" value="Genomic_DNA"/>
</dbReference>
<proteinExistence type="predicted"/>